<feature type="region of interest" description="Disordered" evidence="1">
    <location>
        <begin position="195"/>
        <end position="215"/>
    </location>
</feature>
<dbReference type="RefSeq" id="WP_242289070.1">
    <property type="nucleotide sequence ID" value="NZ_JAKKSL010000007.1"/>
</dbReference>
<evidence type="ECO:0000313" key="3">
    <source>
        <dbReference type="Proteomes" id="UP001139646"/>
    </source>
</evidence>
<evidence type="ECO:0000313" key="2">
    <source>
        <dbReference type="EMBL" id="MCI2285986.1"/>
    </source>
</evidence>
<gene>
    <name evidence="2" type="ORF">L3081_24475</name>
</gene>
<accession>A0ABS9X928</accession>
<proteinExistence type="predicted"/>
<dbReference type="Proteomes" id="UP001139646">
    <property type="component" value="Unassembled WGS sequence"/>
</dbReference>
<dbReference type="EMBL" id="JAKKSL010000007">
    <property type="protein sequence ID" value="MCI2285986.1"/>
    <property type="molecule type" value="Genomic_DNA"/>
</dbReference>
<sequence>MMIIGFVMKKHKKEELAVWKSYISENKKNIITTIINNLKPLRFPIDENAVSVMVNEFSEVGRDDSFWLMKFIVEPGEFVKMRARFRGYKYRKNSNYTKIGISTYALNKLNQIKHNNDFANLDDVLEYLITEREYYNTLPSEAITNKPNDINNPVSIERRLEWLIQRLNKDDVDIVKSALEAVFLDAWGKAKLSRSRKKDKATEDMNKQPLVNMLP</sequence>
<comment type="caution">
    <text evidence="2">The sequence shown here is derived from an EMBL/GenBank/DDBJ whole genome shotgun (WGS) entry which is preliminary data.</text>
</comment>
<protein>
    <submittedName>
        <fullName evidence="2">Uncharacterized protein</fullName>
    </submittedName>
</protein>
<evidence type="ECO:0000256" key="1">
    <source>
        <dbReference type="SAM" id="MobiDB-lite"/>
    </source>
</evidence>
<organism evidence="2 3">
    <name type="scientific">Colwellia maritima</name>
    <dbReference type="NCBI Taxonomy" id="2912588"/>
    <lineage>
        <taxon>Bacteria</taxon>
        <taxon>Pseudomonadati</taxon>
        <taxon>Pseudomonadota</taxon>
        <taxon>Gammaproteobacteria</taxon>
        <taxon>Alteromonadales</taxon>
        <taxon>Colwelliaceae</taxon>
        <taxon>Colwellia</taxon>
    </lineage>
</organism>
<name>A0ABS9X928_9GAMM</name>
<keyword evidence="3" id="KW-1185">Reference proteome</keyword>
<reference evidence="2" key="1">
    <citation type="submission" date="2022-01" db="EMBL/GenBank/DDBJ databases">
        <title>Colwellia maritima, isolated from seawater.</title>
        <authorList>
            <person name="Kristyanto S."/>
            <person name="Jung J."/>
            <person name="Jeon C.O."/>
        </authorList>
    </citation>
    <scope>NUCLEOTIDE SEQUENCE</scope>
    <source>
        <strain evidence="2">MSW7</strain>
    </source>
</reference>